<name>A0A565BUR8_9BRAS</name>
<reference evidence="2" key="1">
    <citation type="submission" date="2019-07" db="EMBL/GenBank/DDBJ databases">
        <authorList>
            <person name="Dittberner H."/>
        </authorList>
    </citation>
    <scope>NUCLEOTIDE SEQUENCE [LARGE SCALE GENOMIC DNA]</scope>
</reference>
<evidence type="ECO:0000313" key="2">
    <source>
        <dbReference type="EMBL" id="VVB05129.1"/>
    </source>
</evidence>
<dbReference type="OrthoDB" id="1750933at2759"/>
<dbReference type="Pfam" id="PF03078">
    <property type="entry name" value="ATHILA"/>
    <property type="match status" value="1"/>
</dbReference>
<evidence type="ECO:0000313" key="3">
    <source>
        <dbReference type="Proteomes" id="UP000489600"/>
    </source>
</evidence>
<evidence type="ECO:0000259" key="1">
    <source>
        <dbReference type="Pfam" id="PF03078"/>
    </source>
</evidence>
<feature type="domain" description="Arabidopsis retrotransposon Orf1 C-terminal" evidence="1">
    <location>
        <begin position="48"/>
        <end position="206"/>
    </location>
</feature>
<proteinExistence type="predicted"/>
<accession>A0A565BUR8</accession>
<protein>
    <recommendedName>
        <fullName evidence="1">Arabidopsis retrotransposon Orf1 C-terminal domain-containing protein</fullName>
    </recommendedName>
</protein>
<gene>
    <name evidence="2" type="ORF">ANE_LOCUS15573</name>
</gene>
<dbReference type="Proteomes" id="UP000489600">
    <property type="component" value="Unassembled WGS sequence"/>
</dbReference>
<dbReference type="AlphaFoldDB" id="A0A565BUR8"/>
<sequence>MVHKNIKLEDFDLNRREQDFKAPNLPSPIHNHAKPVSYLAAAADNEPGRVQFKIGRNHFSLSYTKFLDIYRIVGDAYRPSPVWNDADLVWHNIASDAPYHPSVCRISKVKNPTVRYALRLLGHTMFARPQPCLAKDEELRMVYGAIQRWLNNRYDRPIQRPWMRPEVGSWLLNQFFRVKHDALGSQDYQICIGGLLTPIFTACGID</sequence>
<keyword evidence="3" id="KW-1185">Reference proteome</keyword>
<organism evidence="2 3">
    <name type="scientific">Arabis nemorensis</name>
    <dbReference type="NCBI Taxonomy" id="586526"/>
    <lineage>
        <taxon>Eukaryota</taxon>
        <taxon>Viridiplantae</taxon>
        <taxon>Streptophyta</taxon>
        <taxon>Embryophyta</taxon>
        <taxon>Tracheophyta</taxon>
        <taxon>Spermatophyta</taxon>
        <taxon>Magnoliopsida</taxon>
        <taxon>eudicotyledons</taxon>
        <taxon>Gunneridae</taxon>
        <taxon>Pentapetalae</taxon>
        <taxon>rosids</taxon>
        <taxon>malvids</taxon>
        <taxon>Brassicales</taxon>
        <taxon>Brassicaceae</taxon>
        <taxon>Arabideae</taxon>
        <taxon>Arabis</taxon>
    </lineage>
</organism>
<dbReference type="InterPro" id="IPR004312">
    <property type="entry name" value="ATHILA_Orf1_C"/>
</dbReference>
<comment type="caution">
    <text evidence="2">The sequence shown here is derived from an EMBL/GenBank/DDBJ whole genome shotgun (WGS) entry which is preliminary data.</text>
</comment>
<dbReference type="EMBL" id="CABITT030000005">
    <property type="protein sequence ID" value="VVB05129.1"/>
    <property type="molecule type" value="Genomic_DNA"/>
</dbReference>